<feature type="compositionally biased region" description="Acidic residues" evidence="4">
    <location>
        <begin position="322"/>
        <end position="341"/>
    </location>
</feature>
<keyword evidence="2" id="KW-0863">Zinc-finger</keyword>
<reference evidence="6" key="1">
    <citation type="submission" date="2022-03" db="EMBL/GenBank/DDBJ databases">
        <authorList>
            <person name="Lindestad O."/>
        </authorList>
    </citation>
    <scope>NUCLEOTIDE SEQUENCE</scope>
</reference>
<protein>
    <submittedName>
        <fullName evidence="6">Jg8379 protein</fullName>
    </submittedName>
</protein>
<evidence type="ECO:0000256" key="1">
    <source>
        <dbReference type="ARBA" id="ARBA00022723"/>
    </source>
</evidence>
<dbReference type="Gene3D" id="1.10.10.60">
    <property type="entry name" value="Homeodomain-like"/>
    <property type="match status" value="1"/>
</dbReference>
<keyword evidence="3" id="KW-0862">Zinc</keyword>
<dbReference type="SUPFAM" id="SSF109715">
    <property type="entry name" value="DEK C-terminal domain"/>
    <property type="match status" value="1"/>
</dbReference>
<accession>A0A8S4SFB4</accession>
<dbReference type="PANTHER" id="PTHR10773:SF19">
    <property type="match status" value="1"/>
</dbReference>
<dbReference type="InterPro" id="IPR014876">
    <property type="entry name" value="DEK_C"/>
</dbReference>
<organism evidence="6 7">
    <name type="scientific">Pararge aegeria aegeria</name>
    <dbReference type="NCBI Taxonomy" id="348720"/>
    <lineage>
        <taxon>Eukaryota</taxon>
        <taxon>Metazoa</taxon>
        <taxon>Ecdysozoa</taxon>
        <taxon>Arthropoda</taxon>
        <taxon>Hexapoda</taxon>
        <taxon>Insecta</taxon>
        <taxon>Pterygota</taxon>
        <taxon>Neoptera</taxon>
        <taxon>Endopterygota</taxon>
        <taxon>Lepidoptera</taxon>
        <taxon>Glossata</taxon>
        <taxon>Ditrysia</taxon>
        <taxon>Papilionoidea</taxon>
        <taxon>Nymphalidae</taxon>
        <taxon>Satyrinae</taxon>
        <taxon>Satyrini</taxon>
        <taxon>Parargina</taxon>
        <taxon>Pararge</taxon>
    </lineage>
</organism>
<proteinExistence type="predicted"/>
<dbReference type="Pfam" id="PF04500">
    <property type="entry name" value="FLYWCH"/>
    <property type="match status" value="1"/>
</dbReference>
<dbReference type="Pfam" id="PF08766">
    <property type="entry name" value="DEK_C"/>
    <property type="match status" value="1"/>
</dbReference>
<dbReference type="Gene3D" id="2.20.25.240">
    <property type="match status" value="1"/>
</dbReference>
<evidence type="ECO:0000256" key="2">
    <source>
        <dbReference type="ARBA" id="ARBA00022771"/>
    </source>
</evidence>
<dbReference type="InterPro" id="IPR007588">
    <property type="entry name" value="Znf_FLYWCH"/>
</dbReference>
<feature type="domain" description="DEK-C" evidence="5">
    <location>
        <begin position="348"/>
        <end position="404"/>
    </location>
</feature>
<keyword evidence="7" id="KW-1185">Reference proteome</keyword>
<dbReference type="PANTHER" id="PTHR10773">
    <property type="entry name" value="DNA-DIRECTED RNA POLYMERASES I, II, AND III SUBUNIT RPABC2"/>
    <property type="match status" value="1"/>
</dbReference>
<name>A0A8S4SFB4_9NEOP</name>
<evidence type="ECO:0000256" key="3">
    <source>
        <dbReference type="ARBA" id="ARBA00022833"/>
    </source>
</evidence>
<evidence type="ECO:0000256" key="4">
    <source>
        <dbReference type="SAM" id="MobiDB-lite"/>
    </source>
</evidence>
<evidence type="ECO:0000313" key="7">
    <source>
        <dbReference type="Proteomes" id="UP000838756"/>
    </source>
</evidence>
<dbReference type="GO" id="GO:0008270">
    <property type="term" value="F:zinc ion binding"/>
    <property type="evidence" value="ECO:0007669"/>
    <property type="project" value="UniProtKB-KW"/>
</dbReference>
<dbReference type="PROSITE" id="PS51998">
    <property type="entry name" value="DEK_C"/>
    <property type="match status" value="1"/>
</dbReference>
<sequence length="406" mass="46170">MIDPGRFLTPNSTSPDLLGSYSEHPPQSLQRVNQIVVTPDLPVPIETGAIKTDEKKTKFCRKRAIVRPETPKPLYSCGCHHNCVAKINGEIQNDLFNEFWSLSDRQTQRDYLVHRVKFEEPKKSLVNESRKKFSLTYTFVYRDNVYNVCRQFFMNTLNVSEKVIRYALLNKDKDLNLELPQEASFSTTSRGGTVIVYKGFRFRRHVVSDAKTRWHCAAHRNKGCRAYLYTIGEAERKSNEEVEVVASGSGQNAHLENEVEIVNSESEGEGVEFASDVEDYYEQMSRGDEAVSSSVVMRHERVVAEATPSNIQAPTPPPNSDEGSEEEEDDDEDSDESDAPADDGVKRPPTDAEIKKYLKKILKGANFEQVTMKSVCVQVYNHYPDFDLRHKKDFIKATIKSIILDV</sequence>
<keyword evidence="1" id="KW-0479">Metal-binding</keyword>
<feature type="region of interest" description="Disordered" evidence="4">
    <location>
        <begin position="1"/>
        <end position="24"/>
    </location>
</feature>
<dbReference type="OrthoDB" id="7761241at2759"/>
<feature type="region of interest" description="Disordered" evidence="4">
    <location>
        <begin position="304"/>
        <end position="350"/>
    </location>
</feature>
<gene>
    <name evidence="6" type="primary">jg8379</name>
    <name evidence="6" type="ORF">PAEG_LOCUS26397</name>
</gene>
<comment type="caution">
    <text evidence="6">The sequence shown here is derived from an EMBL/GenBank/DDBJ whole genome shotgun (WGS) entry which is preliminary data.</text>
</comment>
<dbReference type="Proteomes" id="UP000838756">
    <property type="component" value="Unassembled WGS sequence"/>
</dbReference>
<dbReference type="AlphaFoldDB" id="A0A8S4SFB4"/>
<evidence type="ECO:0000259" key="5">
    <source>
        <dbReference type="PROSITE" id="PS51998"/>
    </source>
</evidence>
<dbReference type="EMBL" id="CAKXAJ010026408">
    <property type="protein sequence ID" value="CAH2267917.1"/>
    <property type="molecule type" value="Genomic_DNA"/>
</dbReference>
<evidence type="ECO:0000313" key="6">
    <source>
        <dbReference type="EMBL" id="CAH2267917.1"/>
    </source>
</evidence>